<evidence type="ECO:0000256" key="10">
    <source>
        <dbReference type="ARBA" id="ARBA00022723"/>
    </source>
</evidence>
<comment type="subcellular location">
    <subcellularLocation>
        <location evidence="2">Plastid</location>
        <location evidence="2">Chloroplast</location>
    </subcellularLocation>
</comment>
<dbReference type="GO" id="GO:0046872">
    <property type="term" value="F:metal ion binding"/>
    <property type="evidence" value="ECO:0007669"/>
    <property type="project" value="UniProtKB-KW"/>
</dbReference>
<comment type="subunit">
    <text evidence="13">In plastids the minimal PEP RNA polymerase catalytic core is composed of four subunits: alpha, beta, beta', and beta''. When a (nuclear-encoded) sigma factor is associated with the core the holoenzyme is formed, which can initiate transcription.</text>
</comment>
<keyword evidence="11" id="KW-0862">Zinc</keyword>
<evidence type="ECO:0000256" key="12">
    <source>
        <dbReference type="ARBA" id="ARBA00023163"/>
    </source>
</evidence>
<dbReference type="GO" id="GO:0032549">
    <property type="term" value="F:ribonucleoside binding"/>
    <property type="evidence" value="ECO:0007669"/>
    <property type="project" value="InterPro"/>
</dbReference>
<dbReference type="Proteomes" id="UP000236333">
    <property type="component" value="Unassembled WGS sequence"/>
</dbReference>
<evidence type="ECO:0000259" key="19">
    <source>
        <dbReference type="Pfam" id="PF04561"/>
    </source>
</evidence>
<reference evidence="23 24" key="1">
    <citation type="journal article" date="2017" name="Mol. Biol. Evol.">
        <title>The 4-celled Tetrabaena socialis nuclear genome reveals the essential components for genetic control of cell number at the origin of multicellularity in the volvocine lineage.</title>
        <authorList>
            <person name="Featherston J."/>
            <person name="Arakaki Y."/>
            <person name="Hanschen E.R."/>
            <person name="Ferris P.J."/>
            <person name="Michod R.E."/>
            <person name="Olson B.J.S.C."/>
            <person name="Nozaki H."/>
            <person name="Durand P.M."/>
        </authorList>
    </citation>
    <scope>NUCLEOTIDE SEQUENCE [LARGE SCALE GENOMIC DNA]</scope>
    <source>
        <strain evidence="23 24">NIES-571</strain>
    </source>
</reference>
<dbReference type="Gene3D" id="2.40.270.10">
    <property type="entry name" value="DNA-directed RNA polymerase, subunit 2, domain 6"/>
    <property type="match status" value="1"/>
</dbReference>
<comment type="function">
    <text evidence="1">DNA-dependent RNA polymerase catalyzes the transcription of DNA into RNA using the four ribonucleoside triphosphates as substrates.</text>
</comment>
<feature type="domain" description="RNA polymerase Rpb2" evidence="21">
    <location>
        <begin position="479"/>
        <end position="540"/>
    </location>
</feature>
<dbReference type="Gene3D" id="3.90.1100.10">
    <property type="match status" value="1"/>
</dbReference>
<dbReference type="AlphaFoldDB" id="A0A2J8A1S8"/>
<evidence type="ECO:0000259" key="20">
    <source>
        <dbReference type="Pfam" id="PF04563"/>
    </source>
</evidence>
<dbReference type="InterPro" id="IPR014724">
    <property type="entry name" value="RNA_pol_RPB2_OB-fold"/>
</dbReference>
<keyword evidence="5 23" id="KW-0240">DNA-directed RNA polymerase</keyword>
<accession>A0A2J8A1S8</accession>
<dbReference type="CDD" id="cd00653">
    <property type="entry name" value="RNA_pol_B_RPB2"/>
    <property type="match status" value="1"/>
</dbReference>
<evidence type="ECO:0000256" key="11">
    <source>
        <dbReference type="ARBA" id="ARBA00022833"/>
    </source>
</evidence>
<keyword evidence="6" id="KW-0150">Chloroplast</keyword>
<dbReference type="InterPro" id="IPR007120">
    <property type="entry name" value="DNA-dir_RNAP_su2_dom"/>
</dbReference>
<dbReference type="EC" id="2.7.7.6" evidence="4"/>
<dbReference type="Pfam" id="PF00562">
    <property type="entry name" value="RNA_pol_Rpb2_6"/>
    <property type="match status" value="1"/>
</dbReference>
<dbReference type="Pfam" id="PF04565">
    <property type="entry name" value="RNA_pol_Rpb2_3"/>
    <property type="match status" value="1"/>
</dbReference>
<keyword evidence="7" id="KW-0934">Plastid</keyword>
<dbReference type="GO" id="GO:0009507">
    <property type="term" value="C:chloroplast"/>
    <property type="evidence" value="ECO:0007669"/>
    <property type="project" value="UniProtKB-SubCell"/>
</dbReference>
<dbReference type="Gene3D" id="2.40.50.150">
    <property type="match status" value="1"/>
</dbReference>
<dbReference type="OrthoDB" id="10248617at2759"/>
<evidence type="ECO:0000313" key="23">
    <source>
        <dbReference type="EMBL" id="PNH06472.1"/>
    </source>
</evidence>
<keyword evidence="10" id="KW-0479">Metal-binding</keyword>
<evidence type="ECO:0000256" key="3">
    <source>
        <dbReference type="ARBA" id="ARBA00006835"/>
    </source>
</evidence>
<dbReference type="Pfam" id="PF04560">
    <property type="entry name" value="RNA_pol_Rpb2_7"/>
    <property type="match status" value="1"/>
</dbReference>
<dbReference type="InterPro" id="IPR007646">
    <property type="entry name" value="RNA_pol_Rpb2_4"/>
</dbReference>
<dbReference type="Gene3D" id="3.90.1070.20">
    <property type="match status" value="1"/>
</dbReference>
<evidence type="ECO:0000256" key="2">
    <source>
        <dbReference type="ARBA" id="ARBA00004229"/>
    </source>
</evidence>
<evidence type="ECO:0000259" key="17">
    <source>
        <dbReference type="Pfam" id="PF00562"/>
    </source>
</evidence>
<evidence type="ECO:0000256" key="1">
    <source>
        <dbReference type="ARBA" id="ARBA00004026"/>
    </source>
</evidence>
<feature type="domain" description="RNA polymerase Rpb2" evidence="22">
    <location>
        <begin position="575"/>
        <end position="634"/>
    </location>
</feature>
<feature type="domain" description="DNA-directed RNA polymerase subunit 2 hybrid-binding" evidence="17">
    <location>
        <begin position="749"/>
        <end position="1131"/>
    </location>
</feature>
<evidence type="ECO:0000256" key="4">
    <source>
        <dbReference type="ARBA" id="ARBA00012418"/>
    </source>
</evidence>
<dbReference type="EMBL" id="PGGS01000235">
    <property type="protein sequence ID" value="PNH06472.1"/>
    <property type="molecule type" value="Genomic_DNA"/>
</dbReference>
<evidence type="ECO:0000256" key="14">
    <source>
        <dbReference type="ARBA" id="ARBA00032782"/>
    </source>
</evidence>
<feature type="domain" description="RNA polymerase Rpb2" evidence="18">
    <location>
        <begin position="1135"/>
        <end position="1217"/>
    </location>
</feature>
<organism evidence="23 24">
    <name type="scientific">Tetrabaena socialis</name>
    <dbReference type="NCBI Taxonomy" id="47790"/>
    <lineage>
        <taxon>Eukaryota</taxon>
        <taxon>Viridiplantae</taxon>
        <taxon>Chlorophyta</taxon>
        <taxon>core chlorophytes</taxon>
        <taxon>Chlorophyceae</taxon>
        <taxon>CS clade</taxon>
        <taxon>Chlamydomonadales</taxon>
        <taxon>Tetrabaenaceae</taxon>
        <taxon>Tetrabaena</taxon>
    </lineage>
</organism>
<proteinExistence type="inferred from homology"/>
<dbReference type="Pfam" id="PF04566">
    <property type="entry name" value="RNA_pol_Rpb2_4"/>
    <property type="match status" value="1"/>
</dbReference>
<dbReference type="SUPFAM" id="SSF64484">
    <property type="entry name" value="beta and beta-prime subunits of DNA dependent RNA-polymerase"/>
    <property type="match status" value="1"/>
</dbReference>
<comment type="similarity">
    <text evidence="3 16">Belongs to the RNA polymerase beta chain family.</text>
</comment>
<dbReference type="InterPro" id="IPR007645">
    <property type="entry name" value="RNA_pol_Rpb2_3"/>
</dbReference>
<dbReference type="InterPro" id="IPR007641">
    <property type="entry name" value="RNA_pol_Rpb2_7"/>
</dbReference>
<evidence type="ECO:0000256" key="7">
    <source>
        <dbReference type="ARBA" id="ARBA00022640"/>
    </source>
</evidence>
<dbReference type="Gene3D" id="3.90.1800.10">
    <property type="entry name" value="RNA polymerase alpha subunit dimerisation domain"/>
    <property type="match status" value="1"/>
</dbReference>
<evidence type="ECO:0000256" key="6">
    <source>
        <dbReference type="ARBA" id="ARBA00022528"/>
    </source>
</evidence>
<dbReference type="InterPro" id="IPR007644">
    <property type="entry name" value="RNA_pol_bsu_protrusion"/>
</dbReference>
<dbReference type="GO" id="GO:0000428">
    <property type="term" value="C:DNA-directed RNA polymerase complex"/>
    <property type="evidence" value="ECO:0007669"/>
    <property type="project" value="UniProtKB-KW"/>
</dbReference>
<name>A0A2J8A1S8_9CHLO</name>
<dbReference type="GO" id="GO:0003899">
    <property type="term" value="F:DNA-directed RNA polymerase activity"/>
    <property type="evidence" value="ECO:0007669"/>
    <property type="project" value="UniProtKB-EC"/>
</dbReference>
<dbReference type="InterPro" id="IPR037034">
    <property type="entry name" value="RNA_pol_Rpb2_2_sf"/>
</dbReference>
<comment type="caution">
    <text evidence="23">The sequence shown here is derived from an EMBL/GenBank/DDBJ whole genome shotgun (WGS) entry which is preliminary data.</text>
</comment>
<dbReference type="InterPro" id="IPR037033">
    <property type="entry name" value="DNA-dir_RNAP_su2_hyb_sf"/>
</dbReference>
<dbReference type="PANTHER" id="PTHR20856">
    <property type="entry name" value="DNA-DIRECTED RNA POLYMERASE I SUBUNIT 2"/>
    <property type="match status" value="1"/>
</dbReference>
<dbReference type="GO" id="GO:0003677">
    <property type="term" value="F:DNA binding"/>
    <property type="evidence" value="ECO:0007669"/>
    <property type="project" value="InterPro"/>
</dbReference>
<dbReference type="InterPro" id="IPR015712">
    <property type="entry name" value="DNA-dir_RNA_pol_su2"/>
</dbReference>
<evidence type="ECO:0000256" key="8">
    <source>
        <dbReference type="ARBA" id="ARBA00022679"/>
    </source>
</evidence>
<dbReference type="Pfam" id="PF04561">
    <property type="entry name" value="RNA_pol_Rpb2_2"/>
    <property type="match status" value="1"/>
</dbReference>
<evidence type="ECO:0000256" key="16">
    <source>
        <dbReference type="RuleBase" id="RU000434"/>
    </source>
</evidence>
<keyword evidence="12" id="KW-0804">Transcription</keyword>
<feature type="domain" description="RNA polymerase beta subunit protrusion" evidence="20">
    <location>
        <begin position="21"/>
        <end position="420"/>
    </location>
</feature>
<sequence length="1219" mass="134811">MDAHQKRAILDIWYDAHRYSLTQHHLQSFDHFIDTRLQAAIQTMNVGFGIVKKLAGNDNKKLPETLFEVRVFVGGRQGDEWFLDKPTLPSGKLMYPNDARIAGADYVTVLYANVLVEYKRNGKVTSSREFLRMRIGAIPIMLHSAICVLRDQPPQTLREMGECPFDQGGYFIIGGKEKVILAQERIAYNRLFVTSVNPKTADAKVYSHDSFIRCMSPTDLFPKLLRFRVHADVQVAAAHHKRKRRRAIVVGMPRLVGDIPLFVMFRALGVESDEDILRMIIGSTAVDEGRIRAEDAQIVNFLRDTVVDCGHHAVYTQAKALELLAARLGKNPKQVKSLLVNNVLPNAGKDLEVKAVYMGYLVNRLVRVCIGVLPATVRDSWVHKRMDLSGILVADLFRDVYRRFRVTAMIEMDREFQTGPWKYSGNFEQMLNASNFTRVFDSTKIDKAMISSFKGSWNVDEMNREASRAYNREGVVQDLNRQSYQTYMSHMRRVSTVMGREVKLVAPHLLYAAQWGAVCPVDSPDGANVGLLKHFAIMCHLTSDRIPDALAAHLLRIELVKEQPPVSIARRVTRVFVNHSLTGVTQQPADVVRYVRLLRRTGLAAPDVSVSWDVFGMEINLLTDGGRTCRPLICLADAGLQRAMSAKSSQVNWARMLCGTLLPDDASLPREFSGGDACADPAVLSEHGARSLEDLPDAMARLSAHAAPVELIDTEELNYIMVSNGLSPPGDSHTHCEIHPATMFSHLTASIPLLDHNPAAYNSLCIAQTKQGLGAYVTNFMNRVDVSGHVLHSTQLPLVTSYFADKMCGGQLTHGENLIVAIATYGGYNQEDAIIVNASSVARGMFNVSAFSTQTFKEETDGLEGKVKVVIANPLQLVSAGVSVEGVKADRADYSTLASDGTPEIGARIGEHRAMLGMCIFEKGEGGEAAERVTDRTAVADLTQWGNVDRVYMTDGAPGTRTCKVRLMEVRAPDLGDKLASRYGQKGVVGMLLPQADMPFSQAGLIPDIIINPNGFPKRMTVGHLLEALLGRVACDMGRRIDATSFDGTDPISSATSYFMSRQATSTKEKEQWTTNGDTVLYNGRTGKQMDTQVFVGVNYYNRLKHMAIDKINYRATGPRNFTTHQPTQGRGNAGGLKIGEMEQHCMLSHGAASFLKESFFERSDGFHVGIDERSGLRAQHGTQLPAAVSAVVQTPMPYSFKQFSHELEHMGIGMKVRV</sequence>
<comment type="catalytic activity">
    <reaction evidence="15">
        <text>RNA(n) + a ribonucleoside 5'-triphosphate = RNA(n+1) + diphosphate</text>
        <dbReference type="Rhea" id="RHEA:21248"/>
        <dbReference type="Rhea" id="RHEA-COMP:14527"/>
        <dbReference type="Rhea" id="RHEA-COMP:17342"/>
        <dbReference type="ChEBI" id="CHEBI:33019"/>
        <dbReference type="ChEBI" id="CHEBI:61557"/>
        <dbReference type="ChEBI" id="CHEBI:140395"/>
        <dbReference type="EC" id="2.7.7.6"/>
    </reaction>
</comment>
<dbReference type="Pfam" id="PF04563">
    <property type="entry name" value="RNA_pol_Rpb2_1"/>
    <property type="match status" value="1"/>
</dbReference>
<keyword evidence="9" id="KW-0548">Nucleotidyltransferase</keyword>
<evidence type="ECO:0000259" key="21">
    <source>
        <dbReference type="Pfam" id="PF04565"/>
    </source>
</evidence>
<dbReference type="InterPro" id="IPR007642">
    <property type="entry name" value="RNA_pol_Rpb2_2"/>
</dbReference>
<evidence type="ECO:0000259" key="18">
    <source>
        <dbReference type="Pfam" id="PF04560"/>
    </source>
</evidence>
<evidence type="ECO:0000256" key="13">
    <source>
        <dbReference type="ARBA" id="ARBA00026088"/>
    </source>
</evidence>
<evidence type="ECO:0000259" key="22">
    <source>
        <dbReference type="Pfam" id="PF04566"/>
    </source>
</evidence>
<protein>
    <recommendedName>
        <fullName evidence="4">DNA-directed RNA polymerase</fullName>
        <ecNumber evidence="4">2.7.7.6</ecNumber>
    </recommendedName>
    <alternativeName>
        <fullName evidence="14">PEP</fullName>
    </alternativeName>
</protein>
<evidence type="ECO:0000256" key="15">
    <source>
        <dbReference type="ARBA" id="ARBA00048552"/>
    </source>
</evidence>
<evidence type="ECO:0000256" key="9">
    <source>
        <dbReference type="ARBA" id="ARBA00022695"/>
    </source>
</evidence>
<feature type="domain" description="RNA polymerase Rpb2" evidence="19">
    <location>
        <begin position="239"/>
        <end position="385"/>
    </location>
</feature>
<keyword evidence="8" id="KW-0808">Transferase</keyword>
<evidence type="ECO:0000313" key="24">
    <source>
        <dbReference type="Proteomes" id="UP000236333"/>
    </source>
</evidence>
<dbReference type="GO" id="GO:0006351">
    <property type="term" value="P:DNA-templated transcription"/>
    <property type="evidence" value="ECO:0007669"/>
    <property type="project" value="InterPro"/>
</dbReference>
<evidence type="ECO:0000256" key="5">
    <source>
        <dbReference type="ARBA" id="ARBA00022478"/>
    </source>
</evidence>
<dbReference type="Gene3D" id="3.90.1110.10">
    <property type="entry name" value="RNA polymerase Rpb2, domain 2"/>
    <property type="match status" value="1"/>
</dbReference>
<gene>
    <name evidence="23" type="ORF">TSOC_007130</name>
</gene>
<keyword evidence="24" id="KW-1185">Reference proteome</keyword>